<dbReference type="PANTHER" id="PTHR43485:SF1">
    <property type="entry name" value="FORMATE HYDROGENLYASE SUBUNIT 5-RELATED"/>
    <property type="match status" value="1"/>
</dbReference>
<dbReference type="InterPro" id="IPR001268">
    <property type="entry name" value="NADH_UbQ_OxRdtase_30kDa_su"/>
</dbReference>
<dbReference type="GO" id="GO:0048038">
    <property type="term" value="F:quinone binding"/>
    <property type="evidence" value="ECO:0007669"/>
    <property type="project" value="InterPro"/>
</dbReference>
<dbReference type="Pfam" id="PF00346">
    <property type="entry name" value="Complex1_49kDa"/>
    <property type="match status" value="1"/>
</dbReference>
<dbReference type="RefSeq" id="WP_173061747.1">
    <property type="nucleotide sequence ID" value="NZ_BAABGO010000052.1"/>
</dbReference>
<accession>A0A6V8KHG6</accession>
<dbReference type="Gene3D" id="3.30.460.80">
    <property type="entry name" value="NADH:ubiquinone oxidoreductase, 30kDa subunit"/>
    <property type="match status" value="1"/>
</dbReference>
<gene>
    <name evidence="8" type="primary">hycE</name>
    <name evidence="8" type="ORF">Phou_060910</name>
</gene>
<dbReference type="PROSITE" id="PS00542">
    <property type="entry name" value="COMPLEX1_30K"/>
    <property type="match status" value="1"/>
</dbReference>
<dbReference type="InterPro" id="IPR037232">
    <property type="entry name" value="NADH_quin_OxRdtase_su_C/D-like"/>
</dbReference>
<reference evidence="8 9" key="2">
    <citation type="submission" date="2020-03" db="EMBL/GenBank/DDBJ databases">
        <authorList>
            <person name="Ichikawa N."/>
            <person name="Kimura A."/>
            <person name="Kitahashi Y."/>
            <person name="Uohara A."/>
        </authorList>
    </citation>
    <scope>NUCLEOTIDE SEQUENCE [LARGE SCALE GENOMIC DNA]</scope>
    <source>
        <strain evidence="8 9">NBRC 108639</strain>
    </source>
</reference>
<comment type="caution">
    <text evidence="8">The sequence shown here is derived from an EMBL/GenBank/DDBJ whole genome shotgun (WGS) entry which is preliminary data.</text>
</comment>
<reference evidence="8 9" key="1">
    <citation type="submission" date="2020-03" db="EMBL/GenBank/DDBJ databases">
        <title>Whole genome shotgun sequence of Phytohabitans houttuyneae NBRC 108639.</title>
        <authorList>
            <person name="Komaki H."/>
            <person name="Tamura T."/>
        </authorList>
    </citation>
    <scope>NUCLEOTIDE SEQUENCE [LARGE SCALE GENOMIC DNA]</scope>
    <source>
        <strain evidence="8 9">NBRC 108639</strain>
    </source>
</reference>
<dbReference type="InterPro" id="IPR052197">
    <property type="entry name" value="ComplexI_49kDa-like"/>
</dbReference>
<evidence type="ECO:0000259" key="6">
    <source>
        <dbReference type="Pfam" id="PF00329"/>
    </source>
</evidence>
<evidence type="ECO:0000256" key="2">
    <source>
        <dbReference type="ARBA" id="ARBA00022448"/>
    </source>
</evidence>
<dbReference type="AlphaFoldDB" id="A0A6V8KHG6"/>
<dbReference type="EMBL" id="BLPF01000002">
    <property type="protein sequence ID" value="GFJ81911.1"/>
    <property type="molecule type" value="Genomic_DNA"/>
</dbReference>
<proteinExistence type="predicted"/>
<evidence type="ECO:0000313" key="9">
    <source>
        <dbReference type="Proteomes" id="UP000482800"/>
    </source>
</evidence>
<feature type="domain" description="NADH:ubiquinone oxidoreductase 30kDa subunit" evidence="6">
    <location>
        <begin position="37"/>
        <end position="125"/>
    </location>
</feature>
<dbReference type="SUPFAM" id="SSF143243">
    <property type="entry name" value="Nqo5-like"/>
    <property type="match status" value="1"/>
</dbReference>
<dbReference type="GO" id="GO:0008137">
    <property type="term" value="F:NADH dehydrogenase (ubiquinone) activity"/>
    <property type="evidence" value="ECO:0007669"/>
    <property type="project" value="InterPro"/>
</dbReference>
<dbReference type="InterPro" id="IPR029014">
    <property type="entry name" value="NiFe-Hase_large"/>
</dbReference>
<sequence length="498" mass="53632">MTEAHPIPPATAVEVSAGELAERAGHLLAGGARLALVAAHQDPDTIRIVYLFTSGPPDQRTELHLRTAPDRPAVPSLAAVSFPAGRFEREMHDLYGVQPDNHPLPRRLVRHPHWPAGWYPMRADAGPRPPLAESEPFPFVTVQGAGVYEIPVGPVHAGLIEPGHFRFSVVGETILKLKARLWYVHKGIEKLFEGQTVYSRVALAERISGDTSAGHALAYSLAVEDALAVAVPARVQRARAALLELERLHNHVADLGAICNDVGYGIAHAHTQRIRERLLRLNQATTGHRLLRGGIFPGGVHLRTVPDPATVHAVADDIAEIVAIALNQTVVRDRLTGTAVLGLRQAADIGCLGYVARASGMPFDARTAHPHTHLDNLSTPVHQDGDVLARFLVRADEIRASAALLAGLLPTLTPGPTTAGPQPRHDRPTSGVGIVEGWRGTITHRVEIRPDGTLARAKIVDPSFFNWPALPVALADTIVPDFPLTNKSFNLSYAGNDL</sequence>
<feature type="region of interest" description="Disordered" evidence="5">
    <location>
        <begin position="413"/>
        <end position="434"/>
    </location>
</feature>
<name>A0A6V8KHG6_9ACTN</name>
<organism evidence="8 9">
    <name type="scientific">Phytohabitans houttuyneae</name>
    <dbReference type="NCBI Taxonomy" id="1076126"/>
    <lineage>
        <taxon>Bacteria</taxon>
        <taxon>Bacillati</taxon>
        <taxon>Actinomycetota</taxon>
        <taxon>Actinomycetes</taxon>
        <taxon>Micromonosporales</taxon>
        <taxon>Micromonosporaceae</taxon>
    </lineage>
</organism>
<dbReference type="GO" id="GO:0005886">
    <property type="term" value="C:plasma membrane"/>
    <property type="evidence" value="ECO:0007669"/>
    <property type="project" value="UniProtKB-SubCell"/>
</dbReference>
<keyword evidence="2" id="KW-0813">Transport</keyword>
<dbReference type="GO" id="GO:0051287">
    <property type="term" value="F:NAD binding"/>
    <property type="evidence" value="ECO:0007669"/>
    <property type="project" value="InterPro"/>
</dbReference>
<comment type="subcellular location">
    <subcellularLocation>
        <location evidence="1">Cell membrane</location>
        <topology evidence="1">Peripheral membrane protein</topology>
    </subcellularLocation>
</comment>
<evidence type="ECO:0000259" key="7">
    <source>
        <dbReference type="Pfam" id="PF00346"/>
    </source>
</evidence>
<dbReference type="InterPro" id="IPR001135">
    <property type="entry name" value="NADH_Q_OxRdtase_suD"/>
</dbReference>
<dbReference type="PANTHER" id="PTHR43485">
    <property type="entry name" value="HYDROGENASE-4 COMPONENT G"/>
    <property type="match status" value="1"/>
</dbReference>
<protein>
    <submittedName>
        <fullName evidence="8">Formate hydrogenase</fullName>
    </submittedName>
</protein>
<keyword evidence="3" id="KW-0560">Oxidoreductase</keyword>
<evidence type="ECO:0000256" key="5">
    <source>
        <dbReference type="SAM" id="MobiDB-lite"/>
    </source>
</evidence>
<evidence type="ECO:0000313" key="8">
    <source>
        <dbReference type="EMBL" id="GFJ81911.1"/>
    </source>
</evidence>
<dbReference type="SUPFAM" id="SSF56762">
    <property type="entry name" value="HydB/Nqo4-like"/>
    <property type="match status" value="1"/>
</dbReference>
<evidence type="ECO:0000256" key="1">
    <source>
        <dbReference type="ARBA" id="ARBA00004202"/>
    </source>
</evidence>
<evidence type="ECO:0000256" key="3">
    <source>
        <dbReference type="ARBA" id="ARBA00023002"/>
    </source>
</evidence>
<keyword evidence="9" id="KW-1185">Reference proteome</keyword>
<evidence type="ECO:0000256" key="4">
    <source>
        <dbReference type="ARBA" id="ARBA00023027"/>
    </source>
</evidence>
<dbReference type="Gene3D" id="1.10.645.10">
    <property type="entry name" value="Cytochrome-c3 Hydrogenase, chain B"/>
    <property type="match status" value="1"/>
</dbReference>
<keyword evidence="4" id="KW-0520">NAD</keyword>
<dbReference type="Pfam" id="PF00329">
    <property type="entry name" value="Complex1_30kDa"/>
    <property type="match status" value="1"/>
</dbReference>
<dbReference type="GO" id="GO:0016651">
    <property type="term" value="F:oxidoreductase activity, acting on NAD(P)H"/>
    <property type="evidence" value="ECO:0007669"/>
    <property type="project" value="InterPro"/>
</dbReference>
<dbReference type="Proteomes" id="UP000482800">
    <property type="component" value="Unassembled WGS sequence"/>
</dbReference>
<feature type="domain" description="NADH-quinone oxidoreductase subunit D" evidence="7">
    <location>
        <begin position="266"/>
        <end position="419"/>
    </location>
</feature>
<dbReference type="InterPro" id="IPR020396">
    <property type="entry name" value="NADH_UbQ_OxRdtase_CS"/>
</dbReference>